<evidence type="ECO:0000313" key="3">
    <source>
        <dbReference type="Proteomes" id="UP000195141"/>
    </source>
</evidence>
<reference evidence="1" key="1">
    <citation type="submission" date="2017-05" db="EMBL/GenBank/DDBJ databases">
        <title>The Genome Sequence of Enterococcus sp. 9E7_DIV0242.</title>
        <authorList>
            <consortium name="The Broad Institute Genomics Platform"/>
            <consortium name="The Broad Institute Genomic Center for Infectious Diseases"/>
            <person name="Earl A."/>
            <person name="Manson A."/>
            <person name="Schwartman J."/>
            <person name="Gilmore M."/>
            <person name="Abouelleil A."/>
            <person name="Cao P."/>
            <person name="Chapman S."/>
            <person name="Cusick C."/>
            <person name="Shea T."/>
            <person name="Young S."/>
            <person name="Neafsey D."/>
            <person name="Nusbaum C."/>
            <person name="Birren B."/>
        </authorList>
    </citation>
    <scope>NUCLEOTIDE SEQUENCE [LARGE SCALE GENOMIC DNA]</scope>
    <source>
        <strain evidence="1">9E7_DIV0242</strain>
    </source>
</reference>
<dbReference type="Proteomes" id="UP000195141">
    <property type="component" value="Chromosome"/>
</dbReference>
<dbReference type="RefSeq" id="WP_086347937.1">
    <property type="nucleotide sequence ID" value="NZ_CP147247.1"/>
</dbReference>
<dbReference type="EMBL" id="CP147247">
    <property type="protein sequence ID" value="WYJ89092.1"/>
    <property type="molecule type" value="Genomic_DNA"/>
</dbReference>
<evidence type="ECO:0000313" key="1">
    <source>
        <dbReference type="EMBL" id="OTP19026.1"/>
    </source>
</evidence>
<dbReference type="EMBL" id="NGMM01000001">
    <property type="protein sequence ID" value="OTP19026.1"/>
    <property type="molecule type" value="Genomic_DNA"/>
</dbReference>
<organism evidence="1">
    <name type="scientific">Candidatus Enterococcus clewellii</name>
    <dbReference type="NCBI Taxonomy" id="1834193"/>
    <lineage>
        <taxon>Bacteria</taxon>
        <taxon>Bacillati</taxon>
        <taxon>Bacillota</taxon>
        <taxon>Bacilli</taxon>
        <taxon>Lactobacillales</taxon>
        <taxon>Enterococcaceae</taxon>
        <taxon>Enterococcus</taxon>
    </lineage>
</organism>
<proteinExistence type="predicted"/>
<evidence type="ECO:0000313" key="2">
    <source>
        <dbReference type="EMBL" id="WYJ89092.1"/>
    </source>
</evidence>
<keyword evidence="3" id="KW-1185">Reference proteome</keyword>
<reference evidence="2" key="3">
    <citation type="submission" date="2024-03" db="EMBL/GenBank/DDBJ databases">
        <title>The Genome Sequence of Enterococcus sp. DIV0242b.</title>
        <authorList>
            <consortium name="The Broad Institute Genomics Platform"/>
            <consortium name="The Broad Institute Microbial Omics Core"/>
            <consortium name="The Broad Institute Genomic Center for Infectious Diseases"/>
            <person name="Earl A."/>
            <person name="Manson A."/>
            <person name="Gilmore M."/>
            <person name="Schwartman J."/>
            <person name="Shea T."/>
            <person name="Abouelleil A."/>
            <person name="Cao P."/>
            <person name="Chapman S."/>
            <person name="Cusick C."/>
            <person name="Young S."/>
            <person name="Neafsey D."/>
            <person name="Nusbaum C."/>
            <person name="Birren B."/>
        </authorList>
    </citation>
    <scope>NUCLEOTIDE SEQUENCE</scope>
    <source>
        <strain evidence="2">9E7_DIV0242</strain>
    </source>
</reference>
<sequence length="166" mass="19507">MIYYQIKPKQVKKNILSFDYLPEDYKEIIFKDGLNAITKTLQIESITDYFHEPFPIISEEFLNTINIYTKTPPKKFVTVSSSQLERDLFYWAVKPRGVDCLHPETIFDNQGIVETLVLKKERIIYEKFFSVQGLPEDCWIVSLDVMESLLRRGLNGFVGEEVRLEE</sequence>
<dbReference type="OrthoDB" id="2466153at2"/>
<protein>
    <submittedName>
        <fullName evidence="1">Uncharacterized protein</fullName>
    </submittedName>
</protein>
<accession>A0A242KDI8</accession>
<gene>
    <name evidence="2" type="ORF">A5888_000811</name>
    <name evidence="1" type="ORF">A5888_000840</name>
</gene>
<reference evidence="2" key="2">
    <citation type="submission" date="2017-05" db="EMBL/GenBank/DDBJ databases">
        <authorList>
            <consortium name="The Broad Institute Genomics Platform"/>
            <consortium name="The Broad Institute Genomic Center for Infectious Diseases"/>
            <person name="Earl A."/>
            <person name="Manson A."/>
            <person name="Schwartman J."/>
            <person name="Gilmore M."/>
            <person name="Abouelleil A."/>
            <person name="Cao P."/>
            <person name="Chapman S."/>
            <person name="Cusick C."/>
            <person name="Shea T."/>
            <person name="Young S."/>
            <person name="Neafsey D."/>
            <person name="Nusbaum C."/>
            <person name="Birren B."/>
        </authorList>
    </citation>
    <scope>NUCLEOTIDE SEQUENCE</scope>
    <source>
        <strain evidence="2">9E7_DIV0242</strain>
    </source>
</reference>
<dbReference type="AlphaFoldDB" id="A0A242KDI8"/>
<name>A0A242KDI8_9ENTE</name>